<sequence length="142" mass="15895">MSTLILYSTKSGASQECAELLANKITDCVVCDIKNSTLKIESFDTIIIGSGVRMGKLYKPVISFIRENTTLLLSKQFAIYLCNAYPNTFQKVIEKNIPQELIKHSICIKSFGGKPPFTSPQNSDWIMKVNIDTFVNEVTHIV</sequence>
<name>A0A2U8DLT5_9CLOT</name>
<reference evidence="3" key="1">
    <citation type="submission" date="2017-04" db="EMBL/GenBank/DDBJ databases">
        <authorList>
            <person name="Song Y."/>
            <person name="Cho B.-K."/>
        </authorList>
    </citation>
    <scope>NUCLEOTIDE SEQUENCE [LARGE SCALE GENOMIC DNA]</scope>
    <source>
        <strain evidence="3">SL1</strain>
    </source>
</reference>
<dbReference type="SUPFAM" id="SSF52218">
    <property type="entry name" value="Flavoproteins"/>
    <property type="match status" value="1"/>
</dbReference>
<proteinExistence type="predicted"/>
<dbReference type="InterPro" id="IPR029039">
    <property type="entry name" value="Flavoprotein-like_sf"/>
</dbReference>
<dbReference type="InterPro" id="IPR052200">
    <property type="entry name" value="Protoporphyrinogen_IX_DH"/>
</dbReference>
<protein>
    <recommendedName>
        <fullName evidence="1">Flavodoxin domain-containing protein</fullName>
    </recommendedName>
</protein>
<dbReference type="AlphaFoldDB" id="A0A2U8DLT5"/>
<dbReference type="GO" id="GO:0010181">
    <property type="term" value="F:FMN binding"/>
    <property type="evidence" value="ECO:0007669"/>
    <property type="project" value="TreeGrafter"/>
</dbReference>
<dbReference type="Pfam" id="PF12724">
    <property type="entry name" value="Flavodoxin_5"/>
    <property type="match status" value="1"/>
</dbReference>
<dbReference type="KEGG" id="cdrk:B9W14_02335"/>
<dbReference type="RefSeq" id="WP_032078916.1">
    <property type="nucleotide sequence ID" value="NZ_CP020953.1"/>
</dbReference>
<dbReference type="Gene3D" id="3.40.50.360">
    <property type="match status" value="1"/>
</dbReference>
<dbReference type="PANTHER" id="PTHR38030">
    <property type="entry name" value="PROTOPORPHYRINOGEN IX DEHYDROGENASE [MENAQUINONE]"/>
    <property type="match status" value="1"/>
</dbReference>
<evidence type="ECO:0000313" key="2">
    <source>
        <dbReference type="EMBL" id="AWI03381.1"/>
    </source>
</evidence>
<dbReference type="EMBL" id="CP020953">
    <property type="protein sequence ID" value="AWI03381.1"/>
    <property type="molecule type" value="Genomic_DNA"/>
</dbReference>
<feature type="domain" description="Flavodoxin" evidence="1">
    <location>
        <begin position="4"/>
        <end position="113"/>
    </location>
</feature>
<dbReference type="Proteomes" id="UP000244910">
    <property type="component" value="Chromosome"/>
</dbReference>
<organism evidence="2 3">
    <name type="scientific">Clostridium drakei</name>
    <dbReference type="NCBI Taxonomy" id="332101"/>
    <lineage>
        <taxon>Bacteria</taxon>
        <taxon>Bacillati</taxon>
        <taxon>Bacillota</taxon>
        <taxon>Clostridia</taxon>
        <taxon>Eubacteriales</taxon>
        <taxon>Clostridiaceae</taxon>
        <taxon>Clostridium</taxon>
    </lineage>
</organism>
<accession>A0A2U8DLT5</accession>
<dbReference type="InterPro" id="IPR026816">
    <property type="entry name" value="Flavodoxin_dom"/>
</dbReference>
<evidence type="ECO:0000259" key="1">
    <source>
        <dbReference type="Pfam" id="PF12724"/>
    </source>
</evidence>
<dbReference type="GO" id="GO:0070819">
    <property type="term" value="F:menaquinone-dependent protoporphyrinogen oxidase activity"/>
    <property type="evidence" value="ECO:0007669"/>
    <property type="project" value="TreeGrafter"/>
</dbReference>
<keyword evidence="3" id="KW-1185">Reference proteome</keyword>
<gene>
    <name evidence="2" type="ORF">B9W14_02335</name>
</gene>
<evidence type="ECO:0000313" key="3">
    <source>
        <dbReference type="Proteomes" id="UP000244910"/>
    </source>
</evidence>
<dbReference type="PANTHER" id="PTHR38030:SF2">
    <property type="entry name" value="PROTOPORPHYRINOGEN IX DEHYDROGENASE [QUINONE]"/>
    <property type="match status" value="1"/>
</dbReference>
<dbReference type="GO" id="GO:0006783">
    <property type="term" value="P:heme biosynthetic process"/>
    <property type="evidence" value="ECO:0007669"/>
    <property type="project" value="TreeGrafter"/>
</dbReference>
<dbReference type="OrthoDB" id="2146857at2"/>